<comment type="caution">
    <text evidence="2">The sequence shown here is derived from an EMBL/GenBank/DDBJ whole genome shotgun (WGS) entry which is preliminary data.</text>
</comment>
<dbReference type="Proteomes" id="UP001500427">
    <property type="component" value="Unassembled WGS sequence"/>
</dbReference>
<dbReference type="RefSeq" id="WP_345506446.1">
    <property type="nucleotide sequence ID" value="NZ_BAABIW010000009.1"/>
</dbReference>
<gene>
    <name evidence="2" type="ORF">GCM10023258_11000</name>
</gene>
<dbReference type="PANTHER" id="PTHR35446">
    <property type="entry name" value="SI:CH211-175M2.5"/>
    <property type="match status" value="1"/>
</dbReference>
<dbReference type="SUPFAM" id="SSF69118">
    <property type="entry name" value="AhpD-like"/>
    <property type="match status" value="1"/>
</dbReference>
<keyword evidence="3" id="KW-1185">Reference proteome</keyword>
<evidence type="ECO:0000256" key="1">
    <source>
        <dbReference type="SAM" id="MobiDB-lite"/>
    </source>
</evidence>
<evidence type="ECO:0000313" key="2">
    <source>
        <dbReference type="EMBL" id="GAA5021542.1"/>
    </source>
</evidence>
<feature type="region of interest" description="Disordered" evidence="1">
    <location>
        <begin position="181"/>
        <end position="202"/>
    </location>
</feature>
<sequence>MTEHPDHGFLTEPEVTPEVRASYDSDVADHGYVMNLSRVWAHSPAAHDRLFELLADLARLGGLTFRQRGILVSAMASTAGDSYCALAWGGRLATEAGDAVAGSVLHHDDAGLEPADAALAAWARAVTRDANATTAEDLEPLRAAGFDDRQIFAITAFVALRRAFSLVNDALGVRPDRQLRDDASPTVREAVSFGRAPADRPS</sequence>
<dbReference type="InterPro" id="IPR029032">
    <property type="entry name" value="AhpD-like"/>
</dbReference>
<protein>
    <recommendedName>
        <fullName evidence="4">Peroxidase-related enzyme</fullName>
    </recommendedName>
</protein>
<dbReference type="EMBL" id="BAABIW010000009">
    <property type="protein sequence ID" value="GAA5021542.1"/>
    <property type="molecule type" value="Genomic_DNA"/>
</dbReference>
<accession>A0ABP9J7G5</accession>
<name>A0ABP9J7G5_9MICO</name>
<dbReference type="Gene3D" id="1.20.1290.10">
    <property type="entry name" value="AhpD-like"/>
    <property type="match status" value="1"/>
</dbReference>
<evidence type="ECO:0000313" key="3">
    <source>
        <dbReference type="Proteomes" id="UP001500427"/>
    </source>
</evidence>
<evidence type="ECO:0008006" key="4">
    <source>
        <dbReference type="Google" id="ProtNLM"/>
    </source>
</evidence>
<reference evidence="3" key="1">
    <citation type="journal article" date="2019" name="Int. J. Syst. Evol. Microbiol.">
        <title>The Global Catalogue of Microorganisms (GCM) 10K type strain sequencing project: providing services to taxonomists for standard genome sequencing and annotation.</title>
        <authorList>
            <consortium name="The Broad Institute Genomics Platform"/>
            <consortium name="The Broad Institute Genome Sequencing Center for Infectious Disease"/>
            <person name="Wu L."/>
            <person name="Ma J."/>
        </authorList>
    </citation>
    <scope>NUCLEOTIDE SEQUENCE [LARGE SCALE GENOMIC DNA]</scope>
    <source>
        <strain evidence="3">JCM 17687</strain>
    </source>
</reference>
<organism evidence="2 3">
    <name type="scientific">Terrabacter aeriphilus</name>
    <dbReference type="NCBI Taxonomy" id="515662"/>
    <lineage>
        <taxon>Bacteria</taxon>
        <taxon>Bacillati</taxon>
        <taxon>Actinomycetota</taxon>
        <taxon>Actinomycetes</taxon>
        <taxon>Micrococcales</taxon>
        <taxon>Intrasporangiaceae</taxon>
        <taxon>Terrabacter</taxon>
    </lineage>
</organism>
<proteinExistence type="predicted"/>
<dbReference type="PANTHER" id="PTHR35446:SF2">
    <property type="entry name" value="CARBOXYMUCONOLACTONE DECARBOXYLASE-LIKE DOMAIN-CONTAINING PROTEIN"/>
    <property type="match status" value="1"/>
</dbReference>